<name>A0A644X5K5_9ZZZZ</name>
<dbReference type="EMBL" id="VSSQ01001781">
    <property type="protein sequence ID" value="MPM11078.1"/>
    <property type="molecule type" value="Genomic_DNA"/>
</dbReference>
<reference evidence="1" key="1">
    <citation type="submission" date="2019-08" db="EMBL/GenBank/DDBJ databases">
        <authorList>
            <person name="Kucharzyk K."/>
            <person name="Murdoch R.W."/>
            <person name="Higgins S."/>
            <person name="Loffler F."/>
        </authorList>
    </citation>
    <scope>NUCLEOTIDE SEQUENCE</scope>
</reference>
<organism evidence="1">
    <name type="scientific">bioreactor metagenome</name>
    <dbReference type="NCBI Taxonomy" id="1076179"/>
    <lineage>
        <taxon>unclassified sequences</taxon>
        <taxon>metagenomes</taxon>
        <taxon>ecological metagenomes</taxon>
    </lineage>
</organism>
<protein>
    <submittedName>
        <fullName evidence="1">Uncharacterized protein</fullName>
    </submittedName>
</protein>
<sequence>MAKKIDVLDCSVMREDSLNIRRIILTKICTW</sequence>
<evidence type="ECO:0000313" key="1">
    <source>
        <dbReference type="EMBL" id="MPM11078.1"/>
    </source>
</evidence>
<proteinExistence type="predicted"/>
<dbReference type="AlphaFoldDB" id="A0A644X5K5"/>
<accession>A0A644X5K5</accession>
<comment type="caution">
    <text evidence="1">The sequence shown here is derived from an EMBL/GenBank/DDBJ whole genome shotgun (WGS) entry which is preliminary data.</text>
</comment>
<gene>
    <name evidence="1" type="ORF">SDC9_57416</name>
</gene>